<name>A0A4Y9ET69_9SPHN</name>
<evidence type="ECO:0000256" key="2">
    <source>
        <dbReference type="ARBA" id="ARBA00022617"/>
    </source>
</evidence>
<dbReference type="GO" id="GO:0046872">
    <property type="term" value="F:metal ion binding"/>
    <property type="evidence" value="ECO:0007669"/>
    <property type="project" value="UniProtKB-KW"/>
</dbReference>
<dbReference type="Gene3D" id="1.10.760.10">
    <property type="entry name" value="Cytochrome c-like domain"/>
    <property type="match status" value="1"/>
</dbReference>
<accession>A0A4Y9ET69</accession>
<organism evidence="8 9">
    <name type="scientific">Glacieibacterium arshaanense</name>
    <dbReference type="NCBI Taxonomy" id="2511025"/>
    <lineage>
        <taxon>Bacteria</taxon>
        <taxon>Pseudomonadati</taxon>
        <taxon>Pseudomonadota</taxon>
        <taxon>Alphaproteobacteria</taxon>
        <taxon>Sphingomonadales</taxon>
        <taxon>Sphingosinicellaceae</taxon>
        <taxon>Glacieibacterium</taxon>
    </lineage>
</organism>
<proteinExistence type="predicted"/>
<keyword evidence="2 6" id="KW-0349">Heme</keyword>
<dbReference type="GO" id="GO:0009055">
    <property type="term" value="F:electron transfer activity"/>
    <property type="evidence" value="ECO:0007669"/>
    <property type="project" value="InterPro"/>
</dbReference>
<evidence type="ECO:0000313" key="8">
    <source>
        <dbReference type="EMBL" id="TFU06672.1"/>
    </source>
</evidence>
<dbReference type="EMBL" id="SIHO01000001">
    <property type="protein sequence ID" value="TFU06672.1"/>
    <property type="molecule type" value="Genomic_DNA"/>
</dbReference>
<dbReference type="InterPro" id="IPR036909">
    <property type="entry name" value="Cyt_c-like_dom_sf"/>
</dbReference>
<dbReference type="GO" id="GO:0020037">
    <property type="term" value="F:heme binding"/>
    <property type="evidence" value="ECO:0007669"/>
    <property type="project" value="InterPro"/>
</dbReference>
<keyword evidence="4" id="KW-0249">Electron transport</keyword>
<evidence type="ECO:0000256" key="6">
    <source>
        <dbReference type="PROSITE-ProRule" id="PRU00433"/>
    </source>
</evidence>
<evidence type="ECO:0000256" key="4">
    <source>
        <dbReference type="ARBA" id="ARBA00022982"/>
    </source>
</evidence>
<dbReference type="AlphaFoldDB" id="A0A4Y9ET69"/>
<dbReference type="PROSITE" id="PS51007">
    <property type="entry name" value="CYTC"/>
    <property type="match status" value="1"/>
</dbReference>
<evidence type="ECO:0000256" key="1">
    <source>
        <dbReference type="ARBA" id="ARBA00022448"/>
    </source>
</evidence>
<evidence type="ECO:0000256" key="3">
    <source>
        <dbReference type="ARBA" id="ARBA00022723"/>
    </source>
</evidence>
<keyword evidence="9" id="KW-1185">Reference proteome</keyword>
<evidence type="ECO:0000313" key="9">
    <source>
        <dbReference type="Proteomes" id="UP000297737"/>
    </source>
</evidence>
<comment type="caution">
    <text evidence="8">The sequence shown here is derived from an EMBL/GenBank/DDBJ whole genome shotgun (WGS) entry which is preliminary data.</text>
</comment>
<feature type="domain" description="Cytochrome c" evidence="7">
    <location>
        <begin position="42"/>
        <end position="143"/>
    </location>
</feature>
<dbReference type="PRINTS" id="PR00604">
    <property type="entry name" value="CYTCHRMECIAB"/>
</dbReference>
<dbReference type="SUPFAM" id="SSF46626">
    <property type="entry name" value="Cytochrome c"/>
    <property type="match status" value="1"/>
</dbReference>
<dbReference type="InterPro" id="IPR009056">
    <property type="entry name" value="Cyt_c-like_dom"/>
</dbReference>
<keyword evidence="1" id="KW-0813">Transport</keyword>
<dbReference type="Pfam" id="PF00034">
    <property type="entry name" value="Cytochrom_C"/>
    <property type="match status" value="1"/>
</dbReference>
<gene>
    <name evidence="8" type="ORF">EUV02_05600</name>
</gene>
<keyword evidence="5 6" id="KW-0408">Iron</keyword>
<dbReference type="InterPro" id="IPR002327">
    <property type="entry name" value="Cyt_c_1A/1B"/>
</dbReference>
<keyword evidence="3 6" id="KW-0479">Metal-binding</keyword>
<dbReference type="Proteomes" id="UP000297737">
    <property type="component" value="Unassembled WGS sequence"/>
</dbReference>
<dbReference type="PANTHER" id="PTHR11961">
    <property type="entry name" value="CYTOCHROME C"/>
    <property type="match status" value="1"/>
</dbReference>
<dbReference type="OrthoDB" id="9805828at2"/>
<protein>
    <submittedName>
        <fullName evidence="8">Cytochrome c family protein</fullName>
    </submittedName>
</protein>
<sequence length="191" mass="19282">MIFAPHALKTQAYVIEGVEAEGAALASVKNVDKPIEFYLASASPEKGAAIFKKCAACHTITPGGAAGIGPNLYGVVGGPHDHMPGFAYSDAMMKFKGQPWDWKALNEWLSSPKTYAPGTKMAFAGISKPEDRAALIAYLNSQSAKPLPMPAVPAEAPAAAPAADAAAATPAADAAAAAPAAAEPAAAPAAK</sequence>
<evidence type="ECO:0000259" key="7">
    <source>
        <dbReference type="PROSITE" id="PS51007"/>
    </source>
</evidence>
<evidence type="ECO:0000256" key="5">
    <source>
        <dbReference type="ARBA" id="ARBA00023004"/>
    </source>
</evidence>
<reference evidence="8 9" key="1">
    <citation type="submission" date="2019-02" db="EMBL/GenBank/DDBJ databases">
        <title>Polymorphobacter sp. isolated from the lake at the Tibet of China.</title>
        <authorList>
            <person name="Li A."/>
        </authorList>
    </citation>
    <scope>NUCLEOTIDE SEQUENCE [LARGE SCALE GENOMIC DNA]</scope>
    <source>
        <strain evidence="8 9">DJ1R-1</strain>
    </source>
</reference>